<dbReference type="EMBL" id="MCGT01000039">
    <property type="protein sequence ID" value="ORX46044.1"/>
    <property type="molecule type" value="Genomic_DNA"/>
</dbReference>
<keyword evidence="5" id="KW-1185">Reference proteome</keyword>
<evidence type="ECO:0000313" key="4">
    <source>
        <dbReference type="EMBL" id="ORX46044.1"/>
    </source>
</evidence>
<dbReference type="SUPFAM" id="SSF47923">
    <property type="entry name" value="Ypt/Rab-GAP domain of gyp1p"/>
    <property type="match status" value="2"/>
</dbReference>
<dbReference type="Gene3D" id="1.10.8.270">
    <property type="entry name" value="putative rabgap domain of human tbc1 domain family member 14 like domains"/>
    <property type="match status" value="1"/>
</dbReference>
<feature type="domain" description="Rab-GAP TBC" evidence="3">
    <location>
        <begin position="358"/>
        <end position="578"/>
    </location>
</feature>
<evidence type="ECO:0000313" key="5">
    <source>
        <dbReference type="Proteomes" id="UP000242146"/>
    </source>
</evidence>
<dbReference type="OrthoDB" id="10264062at2759"/>
<dbReference type="Pfam" id="PF00566">
    <property type="entry name" value="RabGAP-TBC"/>
    <property type="match status" value="1"/>
</dbReference>
<protein>
    <submittedName>
        <fullName evidence="4">RabGAP/TBC</fullName>
    </submittedName>
</protein>
<evidence type="ECO:0000256" key="2">
    <source>
        <dbReference type="SAM" id="MobiDB-lite"/>
    </source>
</evidence>
<gene>
    <name evidence="4" type="ORF">DM01DRAFT_1339682</name>
</gene>
<dbReference type="PROSITE" id="PS50086">
    <property type="entry name" value="TBC_RABGAP"/>
    <property type="match status" value="1"/>
</dbReference>
<evidence type="ECO:0000256" key="1">
    <source>
        <dbReference type="ARBA" id="ARBA00022468"/>
    </source>
</evidence>
<keyword evidence="1" id="KW-0343">GTPase activation</keyword>
<reference evidence="4 5" key="1">
    <citation type="submission" date="2016-07" db="EMBL/GenBank/DDBJ databases">
        <title>Pervasive Adenine N6-methylation of Active Genes in Fungi.</title>
        <authorList>
            <consortium name="DOE Joint Genome Institute"/>
            <person name="Mondo S.J."/>
            <person name="Dannebaum R.O."/>
            <person name="Kuo R.C."/>
            <person name="Labutti K."/>
            <person name="Haridas S."/>
            <person name="Kuo A."/>
            <person name="Salamov A."/>
            <person name="Ahrendt S.R."/>
            <person name="Lipzen A."/>
            <person name="Sullivan W."/>
            <person name="Andreopoulos W.B."/>
            <person name="Clum A."/>
            <person name="Lindquist E."/>
            <person name="Daum C."/>
            <person name="Ramamoorthy G.K."/>
            <person name="Gryganskyi A."/>
            <person name="Culley D."/>
            <person name="Magnuson J.K."/>
            <person name="James T.Y."/>
            <person name="O'Malley M.A."/>
            <person name="Stajich J.E."/>
            <person name="Spatafora J.W."/>
            <person name="Visel A."/>
            <person name="Grigoriev I.V."/>
        </authorList>
    </citation>
    <scope>NUCLEOTIDE SEQUENCE [LARGE SCALE GENOMIC DNA]</scope>
    <source>
        <strain evidence="4 5">NRRL 3301</strain>
    </source>
</reference>
<comment type="caution">
    <text evidence="4">The sequence shown here is derived from an EMBL/GenBank/DDBJ whole genome shotgun (WGS) entry which is preliminary data.</text>
</comment>
<dbReference type="InterPro" id="IPR035969">
    <property type="entry name" value="Rab-GAP_TBC_sf"/>
</dbReference>
<dbReference type="GO" id="GO:0005096">
    <property type="term" value="F:GTPase activator activity"/>
    <property type="evidence" value="ECO:0007669"/>
    <property type="project" value="UniProtKB-KW"/>
</dbReference>
<sequence>MGGATTNSPPVYYQMDPSSQSPIQQTTTHTVRLIYAKSAFCLHMDTLHLQGYLTIVANTLEHTENQMIYLAWIPYHLIDPLDKHYFTCLDGGLASDQEFPAIHLHMGLGETTVIAINTIHSLYVHPPSPNQQGSIVITTSQGDVLRPLWYQPTNPFDAWPGYNVLDILKAFVDIEKTRDDPYLYLISMSANAQQHLAISPAPPSPSLSTMSTVPESDPLYNTLQEARWHILERFSRITRASRDAATHVLEHPVTQPLFPMLPASVQALRHNDTAQQTINDYNLANYYLTQWAADTTLEPLSDEAVDRLLKDTPEMQTPLPTHSRRAPTPAEEWVDFFNQDGVLKVPLQTIRARIFQGGLEPDIRIEAWKFLLGIYPWQSTFDDREAIRRSKAEEYYAIKAKWFNDLDTRNTPRFLEEKHRIDKDVHRTDRNLTIFAGEDHPNPDPQMAVGTNPNLEIMKDILVTYNYHNTSLGYVQGMSDLCAPMFVGMGDEAMAFWGFVSFMDRVQSNFFTDQSGMHRQLKTLQAMIQFMDMPLYKHLEQTETLNLFVCFRWLLVWFKREFDWEDVIRLWEVLWTDHLSHDFILFVALAVLHQHRQALLNLNQFDEILKYINELSGKLQLTRTLETAEILFYQFKRRVRAMETKRHQLHERLQRRSVWTNENERNDIQVALNQLQVDTLLLQLLPS</sequence>
<dbReference type="SMART" id="SM00164">
    <property type="entry name" value="TBC"/>
    <property type="match status" value="1"/>
</dbReference>
<name>A0A1X2G776_9FUNG</name>
<dbReference type="Proteomes" id="UP000242146">
    <property type="component" value="Unassembled WGS sequence"/>
</dbReference>
<dbReference type="InterPro" id="IPR000195">
    <property type="entry name" value="Rab-GAP-TBC_dom"/>
</dbReference>
<dbReference type="STRING" id="101127.A0A1X2G776"/>
<proteinExistence type="predicted"/>
<organism evidence="4 5">
    <name type="scientific">Hesseltinella vesiculosa</name>
    <dbReference type="NCBI Taxonomy" id="101127"/>
    <lineage>
        <taxon>Eukaryota</taxon>
        <taxon>Fungi</taxon>
        <taxon>Fungi incertae sedis</taxon>
        <taxon>Mucoromycota</taxon>
        <taxon>Mucoromycotina</taxon>
        <taxon>Mucoromycetes</taxon>
        <taxon>Mucorales</taxon>
        <taxon>Cunninghamellaceae</taxon>
        <taxon>Hesseltinella</taxon>
    </lineage>
</organism>
<evidence type="ECO:0000259" key="3">
    <source>
        <dbReference type="PROSITE" id="PS50086"/>
    </source>
</evidence>
<dbReference type="PANTHER" id="PTHR22957:SF502">
    <property type="entry name" value="SMALL G PROTEIN SIGNALING MODULATOR 2-RELATED"/>
    <property type="match status" value="1"/>
</dbReference>
<dbReference type="PANTHER" id="PTHR22957">
    <property type="entry name" value="TBC1 DOMAIN FAMILY MEMBER GTPASE-ACTIVATING PROTEIN"/>
    <property type="match status" value="1"/>
</dbReference>
<accession>A0A1X2G776</accession>
<feature type="region of interest" description="Disordered" evidence="2">
    <location>
        <begin position="1"/>
        <end position="20"/>
    </location>
</feature>
<dbReference type="AlphaFoldDB" id="A0A1X2G776"/>
<dbReference type="Gene3D" id="1.10.472.80">
    <property type="entry name" value="Ypt/Rab-GAP domain of gyp1p, domain 3"/>
    <property type="match status" value="1"/>
</dbReference>